<keyword evidence="4" id="KW-1185">Reference proteome</keyword>
<proteinExistence type="predicted"/>
<accession>A0A1Y6FM05</accession>
<name>A0A1Y6FM05_9HYPH</name>
<evidence type="ECO:0000313" key="4">
    <source>
        <dbReference type="Proteomes" id="UP000194474"/>
    </source>
</evidence>
<keyword evidence="1" id="KW-0472">Membrane</keyword>
<sequence length="170" mass="18641">MARRRGFLKNEKGASIVEFALLVPVLLLLLIGTVTLFDLFRTLQSVEKATFTVGDMLSRQPALTQARLDAMMTLTRQMVPTANDGGIRVSSIAKQGGRMVLQWTQNSGTNVPTTPLPMSVLPDVAEGDSVLLTESFVPHRAFMDLFGFDVITFGAQAAHRPRFVSKISFN</sequence>
<dbReference type="EMBL" id="FXWK01000001">
    <property type="protein sequence ID" value="SMQ75905.1"/>
    <property type="molecule type" value="Genomic_DNA"/>
</dbReference>
<keyword evidence="1" id="KW-0812">Transmembrane</keyword>
<evidence type="ECO:0000256" key="1">
    <source>
        <dbReference type="SAM" id="Phobius"/>
    </source>
</evidence>
<keyword evidence="1" id="KW-1133">Transmembrane helix</keyword>
<dbReference type="InterPro" id="IPR012495">
    <property type="entry name" value="TadE-like_dom"/>
</dbReference>
<reference evidence="4" key="1">
    <citation type="submission" date="2017-04" db="EMBL/GenBank/DDBJ databases">
        <authorList>
            <person name="Varghese N."/>
            <person name="Submissions S."/>
        </authorList>
    </citation>
    <scope>NUCLEOTIDE SEQUENCE [LARGE SCALE GENOMIC DNA]</scope>
</reference>
<organism evidence="3 4">
    <name type="scientific">Devosia lucknowensis</name>
    <dbReference type="NCBI Taxonomy" id="1096929"/>
    <lineage>
        <taxon>Bacteria</taxon>
        <taxon>Pseudomonadati</taxon>
        <taxon>Pseudomonadota</taxon>
        <taxon>Alphaproteobacteria</taxon>
        <taxon>Hyphomicrobiales</taxon>
        <taxon>Devosiaceae</taxon>
        <taxon>Devosia</taxon>
    </lineage>
</organism>
<dbReference type="Pfam" id="PF07811">
    <property type="entry name" value="TadE"/>
    <property type="match status" value="1"/>
</dbReference>
<feature type="domain" description="TadE-like" evidence="2">
    <location>
        <begin position="13"/>
        <end position="50"/>
    </location>
</feature>
<dbReference type="AlphaFoldDB" id="A0A1Y6FM05"/>
<protein>
    <submittedName>
        <fullName evidence="3">Flp pilus assembly protein TadG</fullName>
    </submittedName>
</protein>
<dbReference type="OrthoDB" id="7906840at2"/>
<evidence type="ECO:0000313" key="3">
    <source>
        <dbReference type="EMBL" id="SMQ75905.1"/>
    </source>
</evidence>
<dbReference type="RefSeq" id="WP_086470666.1">
    <property type="nucleotide sequence ID" value="NZ_FXWK01000001.1"/>
</dbReference>
<dbReference type="Proteomes" id="UP000194474">
    <property type="component" value="Unassembled WGS sequence"/>
</dbReference>
<feature type="transmembrane region" description="Helical" evidence="1">
    <location>
        <begin position="21"/>
        <end position="40"/>
    </location>
</feature>
<evidence type="ECO:0000259" key="2">
    <source>
        <dbReference type="Pfam" id="PF07811"/>
    </source>
</evidence>
<gene>
    <name evidence="3" type="ORF">SAMN06295905_2453</name>
</gene>